<dbReference type="EMBL" id="JAUCBP010000012">
    <property type="protein sequence ID" value="MDM7861640.1"/>
    <property type="molecule type" value="Genomic_DNA"/>
</dbReference>
<keyword evidence="2" id="KW-0732">Signal</keyword>
<feature type="transmembrane region" description="Helical" evidence="1">
    <location>
        <begin position="105"/>
        <end position="129"/>
    </location>
</feature>
<sequence length="156" mass="17692">MNKLRFSVVCLALIFLSLFSRELTITAPTEMASSYQRQYQDITQKGYLTGEEMQYLEELRESYLNSDERSDNMQQALNYKLYLGFAFALISFFGFKNLGINHLQILLVTLAVGLTSLFSTNVLEAFYYASMTLAGVIISTKHNNHMQLTPNNGSAD</sequence>
<keyword evidence="4" id="KW-1185">Reference proteome</keyword>
<keyword evidence="1" id="KW-0472">Membrane</keyword>
<evidence type="ECO:0000313" key="4">
    <source>
        <dbReference type="Proteomes" id="UP001234343"/>
    </source>
</evidence>
<feature type="chain" id="PRO_5046076846" evidence="2">
    <location>
        <begin position="23"/>
        <end position="156"/>
    </location>
</feature>
<accession>A0ABT7SZM7</accession>
<comment type="caution">
    <text evidence="3">The sequence shown here is derived from an EMBL/GenBank/DDBJ whole genome shotgun (WGS) entry which is preliminary data.</text>
</comment>
<gene>
    <name evidence="3" type="ORF">QTP81_13650</name>
</gene>
<dbReference type="Proteomes" id="UP001234343">
    <property type="component" value="Unassembled WGS sequence"/>
</dbReference>
<evidence type="ECO:0000256" key="1">
    <source>
        <dbReference type="SAM" id="Phobius"/>
    </source>
</evidence>
<evidence type="ECO:0000313" key="3">
    <source>
        <dbReference type="EMBL" id="MDM7861640.1"/>
    </source>
</evidence>
<dbReference type="RefSeq" id="WP_289366284.1">
    <property type="nucleotide sequence ID" value="NZ_JAUCBP010000012.1"/>
</dbReference>
<protein>
    <submittedName>
        <fullName evidence="3">Uncharacterized protein</fullName>
    </submittedName>
</protein>
<feature type="signal peptide" evidence="2">
    <location>
        <begin position="1"/>
        <end position="22"/>
    </location>
</feature>
<keyword evidence="1" id="KW-0812">Transmembrane</keyword>
<reference evidence="3 4" key="1">
    <citation type="submission" date="2023-06" db="EMBL/GenBank/DDBJ databases">
        <title>Alteromonas sp. ASW11-36 isolated from intertidal sand.</title>
        <authorList>
            <person name="Li Y."/>
        </authorList>
    </citation>
    <scope>NUCLEOTIDE SEQUENCE [LARGE SCALE GENOMIC DNA]</scope>
    <source>
        <strain evidence="3 4">ASW11-36</strain>
    </source>
</reference>
<organism evidence="3 4">
    <name type="scientific">Alteromonas arenosi</name>
    <dbReference type="NCBI Taxonomy" id="3055817"/>
    <lineage>
        <taxon>Bacteria</taxon>
        <taxon>Pseudomonadati</taxon>
        <taxon>Pseudomonadota</taxon>
        <taxon>Gammaproteobacteria</taxon>
        <taxon>Alteromonadales</taxon>
        <taxon>Alteromonadaceae</taxon>
        <taxon>Alteromonas/Salinimonas group</taxon>
        <taxon>Alteromonas</taxon>
    </lineage>
</organism>
<evidence type="ECO:0000256" key="2">
    <source>
        <dbReference type="SAM" id="SignalP"/>
    </source>
</evidence>
<feature type="transmembrane region" description="Helical" evidence="1">
    <location>
        <begin position="79"/>
        <end position="98"/>
    </location>
</feature>
<keyword evidence="1" id="KW-1133">Transmembrane helix</keyword>
<name>A0ABT7SZM7_9ALTE</name>
<proteinExistence type="predicted"/>